<evidence type="ECO:0000313" key="1">
    <source>
        <dbReference type="EMBL" id="MCW1923001.1"/>
    </source>
</evidence>
<dbReference type="EMBL" id="JAPDDT010000003">
    <property type="protein sequence ID" value="MCW1923001.1"/>
    <property type="molecule type" value="Genomic_DNA"/>
</dbReference>
<name>A0ABT3GHJ9_9BACT</name>
<sequence>MSTQEKITQLAIAALRSAPPSAGTPKPVTFMRPFEKPRAVALVSGASDSRFEKSGGSACFQAAWPFARHEVWI</sequence>
<organism evidence="1 2">
    <name type="scientific">Luteolibacter arcticus</name>
    <dbReference type="NCBI Taxonomy" id="1581411"/>
    <lineage>
        <taxon>Bacteria</taxon>
        <taxon>Pseudomonadati</taxon>
        <taxon>Verrucomicrobiota</taxon>
        <taxon>Verrucomicrobiia</taxon>
        <taxon>Verrucomicrobiales</taxon>
        <taxon>Verrucomicrobiaceae</taxon>
        <taxon>Luteolibacter</taxon>
    </lineage>
</organism>
<protein>
    <submittedName>
        <fullName evidence="1">Uncharacterized protein</fullName>
    </submittedName>
</protein>
<comment type="caution">
    <text evidence="1">The sequence shown here is derived from an EMBL/GenBank/DDBJ whole genome shotgun (WGS) entry which is preliminary data.</text>
</comment>
<accession>A0ABT3GHJ9</accession>
<proteinExistence type="predicted"/>
<gene>
    <name evidence="1" type="ORF">OKA05_10595</name>
</gene>
<dbReference type="RefSeq" id="WP_264487106.1">
    <property type="nucleotide sequence ID" value="NZ_JAPDDT010000003.1"/>
</dbReference>
<evidence type="ECO:0000313" key="2">
    <source>
        <dbReference type="Proteomes" id="UP001320876"/>
    </source>
</evidence>
<dbReference type="Proteomes" id="UP001320876">
    <property type="component" value="Unassembled WGS sequence"/>
</dbReference>
<keyword evidence="2" id="KW-1185">Reference proteome</keyword>
<reference evidence="1 2" key="1">
    <citation type="submission" date="2022-10" db="EMBL/GenBank/DDBJ databases">
        <title>Luteolibacter arcticus strain CCTCC AB 2014275, whole genome shotgun sequencing project.</title>
        <authorList>
            <person name="Zhao G."/>
            <person name="Shen L."/>
        </authorList>
    </citation>
    <scope>NUCLEOTIDE SEQUENCE [LARGE SCALE GENOMIC DNA]</scope>
    <source>
        <strain evidence="1 2">CCTCC AB 2014275</strain>
    </source>
</reference>